<evidence type="ECO:0000313" key="3">
    <source>
        <dbReference type="Proteomes" id="UP000018679"/>
    </source>
</evidence>
<dbReference type="Proteomes" id="UP000018679">
    <property type="component" value="Unassembled WGS sequence"/>
</dbReference>
<dbReference type="EMBL" id="AXSB02000004">
    <property type="protein sequence ID" value="ETH32936.1"/>
    <property type="molecule type" value="Genomic_DNA"/>
</dbReference>
<evidence type="ECO:0000256" key="1">
    <source>
        <dbReference type="SAM" id="MobiDB-lite"/>
    </source>
</evidence>
<organism evidence="2 3">
    <name type="scientific">Bordetella pertussis CHLA-26</name>
    <dbReference type="NCBI Taxonomy" id="1331284"/>
    <lineage>
        <taxon>Bacteria</taxon>
        <taxon>Pseudomonadati</taxon>
        <taxon>Pseudomonadota</taxon>
        <taxon>Betaproteobacteria</taxon>
        <taxon>Burkholderiales</taxon>
        <taxon>Alcaligenaceae</taxon>
        <taxon>Bordetella</taxon>
    </lineage>
</organism>
<protein>
    <submittedName>
        <fullName evidence="2">Uncharacterized protein</fullName>
    </submittedName>
</protein>
<proteinExistence type="predicted"/>
<dbReference type="AlphaFoldDB" id="A0AAI9NGJ6"/>
<dbReference type="RefSeq" id="WP_023852737.1">
    <property type="nucleotide sequence ID" value="NZ_AXSB02000004.1"/>
</dbReference>
<sequence length="41" mass="4324">MAARNNQAHRMKIASKKKTSKKKAASMSGFFLAGLVAGLAC</sequence>
<feature type="compositionally biased region" description="Basic residues" evidence="1">
    <location>
        <begin position="7"/>
        <end position="24"/>
    </location>
</feature>
<reference evidence="2 3" key="1">
    <citation type="journal article" date="2013" name="Genome Announc.">
        <title>Genome Sequences of 28 Bordetella pertussis U.S. Outbreak Strains Dating from 2010 to 2012.</title>
        <authorList>
            <person name="Harvill E.T."/>
            <person name="Goodfield L.L."/>
            <person name="Ivanov Y."/>
            <person name="Meyer J.A."/>
            <person name="Newth C."/>
            <person name="Cassiday P."/>
            <person name="Tondella M.L."/>
            <person name="Liao P."/>
            <person name="Zimmerman J."/>
            <person name="Meert K."/>
            <person name="Wessel D."/>
            <person name="Berger J."/>
            <person name="Dean J.M."/>
            <person name="Holubkov R."/>
            <person name="Burr J."/>
            <person name="Liu T."/>
            <person name="Brinkac L."/>
            <person name="Kim M."/>
            <person name="Losada L."/>
        </authorList>
    </citation>
    <scope>NUCLEOTIDE SEQUENCE [LARGE SCALE GENOMIC DNA]</scope>
    <source>
        <strain evidence="2 3">CHLA-26</strain>
    </source>
</reference>
<dbReference type="GeneID" id="75725336"/>
<name>A0AAI9NGJ6_BORPT</name>
<evidence type="ECO:0000313" key="2">
    <source>
        <dbReference type="EMBL" id="ETH32936.1"/>
    </source>
</evidence>
<gene>
    <name evidence="2" type="ORF">L566_1068</name>
</gene>
<feature type="region of interest" description="Disordered" evidence="1">
    <location>
        <begin position="1"/>
        <end position="24"/>
    </location>
</feature>
<comment type="caution">
    <text evidence="2">The sequence shown here is derived from an EMBL/GenBank/DDBJ whole genome shotgun (WGS) entry which is preliminary data.</text>
</comment>
<accession>A0AAI9NGJ6</accession>